<comment type="pathway">
    <text evidence="7">Amino-acid biosynthesis; L-methionine biosynthesis via de novo pathway.</text>
</comment>
<comment type="cofactor">
    <cofactor evidence="1 9">
        <name>FAD</name>
        <dbReference type="ChEBI" id="CHEBI:57692"/>
    </cofactor>
</comment>
<keyword evidence="6 9" id="KW-0560">Oxidoreductase</keyword>
<dbReference type="PANTHER" id="PTHR45754:SF3">
    <property type="entry name" value="METHYLENETETRAHYDROFOLATE REDUCTASE (NADPH)"/>
    <property type="match status" value="1"/>
</dbReference>
<name>A0A3D8IFF3_9HELI</name>
<dbReference type="SUPFAM" id="SSF51730">
    <property type="entry name" value="FAD-linked oxidoreductase"/>
    <property type="match status" value="1"/>
</dbReference>
<proteinExistence type="inferred from homology"/>
<dbReference type="EMBL" id="NXLS01000002">
    <property type="protein sequence ID" value="RDU63626.1"/>
    <property type="molecule type" value="Genomic_DNA"/>
</dbReference>
<evidence type="ECO:0000313" key="11">
    <source>
        <dbReference type="Proteomes" id="UP000256650"/>
    </source>
</evidence>
<reference evidence="10 11" key="1">
    <citation type="submission" date="2018-04" db="EMBL/GenBank/DDBJ databases">
        <title>Novel Campyloabacter and Helicobacter Species and Strains.</title>
        <authorList>
            <person name="Mannion A.J."/>
            <person name="Shen Z."/>
            <person name="Fox J.G."/>
        </authorList>
    </citation>
    <scope>NUCLEOTIDE SEQUENCE [LARGE SCALE GENOMIC DNA]</scope>
    <source>
        <strain evidence="10 11">MIT 99-5101</strain>
    </source>
</reference>
<dbReference type="GO" id="GO:0071949">
    <property type="term" value="F:FAD binding"/>
    <property type="evidence" value="ECO:0007669"/>
    <property type="project" value="TreeGrafter"/>
</dbReference>
<dbReference type="GO" id="GO:0035999">
    <property type="term" value="P:tetrahydrofolate interconversion"/>
    <property type="evidence" value="ECO:0007669"/>
    <property type="project" value="UniProtKB-UniPathway"/>
</dbReference>
<dbReference type="GO" id="GO:0009086">
    <property type="term" value="P:methionine biosynthetic process"/>
    <property type="evidence" value="ECO:0007669"/>
    <property type="project" value="TreeGrafter"/>
</dbReference>
<dbReference type="InterPro" id="IPR029041">
    <property type="entry name" value="FAD-linked_oxidoreductase-like"/>
</dbReference>
<dbReference type="Pfam" id="PF02219">
    <property type="entry name" value="MTHFR"/>
    <property type="match status" value="1"/>
</dbReference>
<dbReference type="PANTHER" id="PTHR45754">
    <property type="entry name" value="METHYLENETETRAHYDROFOLATE REDUCTASE"/>
    <property type="match status" value="1"/>
</dbReference>
<keyword evidence="4 9" id="KW-0285">Flavoprotein</keyword>
<keyword evidence="11" id="KW-1185">Reference proteome</keyword>
<dbReference type="RefSeq" id="WP_115550957.1">
    <property type="nucleotide sequence ID" value="NZ_CAOOIB010000009.1"/>
</dbReference>
<dbReference type="Proteomes" id="UP000256650">
    <property type="component" value="Unassembled WGS sequence"/>
</dbReference>
<evidence type="ECO:0000313" key="10">
    <source>
        <dbReference type="EMBL" id="RDU63626.1"/>
    </source>
</evidence>
<dbReference type="CDD" id="cd00537">
    <property type="entry name" value="MTHFR"/>
    <property type="match status" value="1"/>
</dbReference>
<keyword evidence="5 9" id="KW-0274">FAD</keyword>
<dbReference type="OrthoDB" id="9803687at2"/>
<evidence type="ECO:0000256" key="4">
    <source>
        <dbReference type="ARBA" id="ARBA00022630"/>
    </source>
</evidence>
<evidence type="ECO:0000256" key="8">
    <source>
        <dbReference type="ARBA" id="ARBA00048628"/>
    </source>
</evidence>
<sequence>MYQTSNHSLANSPFLSTQIESFIQRLTQQDKCFTYEFSAPASFDLEPLFDALHQAQFLNKLDAFICTDSPLGKLKHSAILASFKLQNTFKIPSITTISMRDKNTLALQSDILGMNSLDLRMILALTGDPLRLGNQPQAKGVFEGNSLLLLRIIEALNQQRDINGTALSGNSKPIYPFCVLNSYANKKENLYRKMQEKIQNGAQAIFTQPIYDLNIAQELLEWCEKINAHNDTKCALVFGFFPIFSYKTALFLHHKLPGVFVPMALLEEMQKANKQNTESQVGLEKSQTLFSNLYQLHQKFHFMSANKPHLIAKIIC</sequence>
<organism evidence="10 11">
    <name type="scientific">Helicobacter ganmani</name>
    <dbReference type="NCBI Taxonomy" id="60246"/>
    <lineage>
        <taxon>Bacteria</taxon>
        <taxon>Pseudomonadati</taxon>
        <taxon>Campylobacterota</taxon>
        <taxon>Epsilonproteobacteria</taxon>
        <taxon>Campylobacterales</taxon>
        <taxon>Helicobacteraceae</taxon>
        <taxon>Helicobacter</taxon>
    </lineage>
</organism>
<protein>
    <recommendedName>
        <fullName evidence="9">Methylenetetrahydrofolate reductase</fullName>
    </recommendedName>
</protein>
<comment type="pathway">
    <text evidence="2 9">One-carbon metabolism; tetrahydrofolate interconversion.</text>
</comment>
<gene>
    <name evidence="10" type="ORF">CQA43_02015</name>
</gene>
<dbReference type="GO" id="GO:0005829">
    <property type="term" value="C:cytosol"/>
    <property type="evidence" value="ECO:0007669"/>
    <property type="project" value="TreeGrafter"/>
</dbReference>
<evidence type="ECO:0000256" key="6">
    <source>
        <dbReference type="ARBA" id="ARBA00023002"/>
    </source>
</evidence>
<evidence type="ECO:0000256" key="2">
    <source>
        <dbReference type="ARBA" id="ARBA00004777"/>
    </source>
</evidence>
<evidence type="ECO:0000256" key="7">
    <source>
        <dbReference type="ARBA" id="ARBA00034478"/>
    </source>
</evidence>
<dbReference type="AlphaFoldDB" id="A0A3D8IFF3"/>
<evidence type="ECO:0000256" key="1">
    <source>
        <dbReference type="ARBA" id="ARBA00001974"/>
    </source>
</evidence>
<comment type="caution">
    <text evidence="10">The sequence shown here is derived from an EMBL/GenBank/DDBJ whole genome shotgun (WGS) entry which is preliminary data.</text>
</comment>
<evidence type="ECO:0000256" key="5">
    <source>
        <dbReference type="ARBA" id="ARBA00022827"/>
    </source>
</evidence>
<accession>A0A3D8IFF3</accession>
<evidence type="ECO:0000256" key="3">
    <source>
        <dbReference type="ARBA" id="ARBA00006743"/>
    </source>
</evidence>
<dbReference type="GeneID" id="82535063"/>
<dbReference type="Gene3D" id="3.20.20.220">
    <property type="match status" value="1"/>
</dbReference>
<evidence type="ECO:0000256" key="9">
    <source>
        <dbReference type="RuleBase" id="RU003862"/>
    </source>
</evidence>
<comment type="similarity">
    <text evidence="3 9">Belongs to the methylenetetrahydrofolate reductase family.</text>
</comment>
<comment type="catalytic activity">
    <reaction evidence="8">
        <text>(6S)-5-methyl-5,6,7,8-tetrahydrofolate + NAD(+) = (6R)-5,10-methylene-5,6,7,8-tetrahydrofolate + NADH + H(+)</text>
        <dbReference type="Rhea" id="RHEA:19821"/>
        <dbReference type="ChEBI" id="CHEBI:15378"/>
        <dbReference type="ChEBI" id="CHEBI:15636"/>
        <dbReference type="ChEBI" id="CHEBI:18608"/>
        <dbReference type="ChEBI" id="CHEBI:57540"/>
        <dbReference type="ChEBI" id="CHEBI:57945"/>
        <dbReference type="EC" id="1.5.1.54"/>
    </reaction>
    <physiologicalReaction direction="right-to-left" evidence="8">
        <dbReference type="Rhea" id="RHEA:19823"/>
    </physiologicalReaction>
</comment>
<dbReference type="UniPathway" id="UPA00193"/>
<dbReference type="InterPro" id="IPR003171">
    <property type="entry name" value="Mehydrof_redctse-like"/>
</dbReference>
<dbReference type="GO" id="GO:0106312">
    <property type="term" value="F:methylenetetrahydrofolate reductase (NADH) activity"/>
    <property type="evidence" value="ECO:0007669"/>
    <property type="project" value="UniProtKB-EC"/>
</dbReference>